<keyword evidence="2" id="KW-0472">Membrane</keyword>
<evidence type="ECO:0000256" key="2">
    <source>
        <dbReference type="SAM" id="Phobius"/>
    </source>
</evidence>
<protein>
    <submittedName>
        <fullName evidence="3">Uncharacterized protein</fullName>
    </submittedName>
</protein>
<evidence type="ECO:0000256" key="1">
    <source>
        <dbReference type="SAM" id="MobiDB-lite"/>
    </source>
</evidence>
<keyword evidence="4" id="KW-1185">Reference proteome</keyword>
<dbReference type="RefSeq" id="WP_380754789.1">
    <property type="nucleotide sequence ID" value="NZ_JBHSRF010000025.1"/>
</dbReference>
<dbReference type="Proteomes" id="UP001596137">
    <property type="component" value="Unassembled WGS sequence"/>
</dbReference>
<name>A0ABW1NJX1_9ACTN</name>
<feature type="transmembrane region" description="Helical" evidence="2">
    <location>
        <begin position="6"/>
        <end position="28"/>
    </location>
</feature>
<comment type="caution">
    <text evidence="3">The sequence shown here is derived from an EMBL/GenBank/DDBJ whole genome shotgun (WGS) entry which is preliminary data.</text>
</comment>
<feature type="transmembrane region" description="Helical" evidence="2">
    <location>
        <begin position="214"/>
        <end position="236"/>
    </location>
</feature>
<feature type="transmembrane region" description="Helical" evidence="2">
    <location>
        <begin position="40"/>
        <end position="60"/>
    </location>
</feature>
<feature type="transmembrane region" description="Helical" evidence="2">
    <location>
        <begin position="242"/>
        <end position="260"/>
    </location>
</feature>
<accession>A0ABW1NJX1</accession>
<sequence length="346" mass="35061">MTGPSPLLSAAMVALVAVLIAVAAAYCARYRLPRPPVGTYTYPDMVVIFAVVVVAPLAYLHLPGPVVAGVFGLVLLSAVQLALAPLVGGRRAWAVSAVLCLATGAAALTGATVAVTVLTDCMLAAGVVAVTSLWSQSGMRAGHVALFAALLTVYDLVATVATTVMTRFFAEVRGLPFAPLLVLGDGPVPVAVGLGDLMMLVLFPLVARRSFGRTAGLVAALAGVAVTAALSALFARGVLTEGVPLLTVLGPVVVAQYVLWRATGHRERRTAERESPAPPALTPDPALTAALAAPPRDEPWVAVSGGRVVGTGATPGLARRSARENGCPALPSVHAGGDLSPARPAS</sequence>
<evidence type="ECO:0000313" key="4">
    <source>
        <dbReference type="Proteomes" id="UP001596137"/>
    </source>
</evidence>
<feature type="transmembrane region" description="Helical" evidence="2">
    <location>
        <begin position="190"/>
        <end position="207"/>
    </location>
</feature>
<reference evidence="4" key="1">
    <citation type="journal article" date="2019" name="Int. J. Syst. Evol. Microbiol.">
        <title>The Global Catalogue of Microorganisms (GCM) 10K type strain sequencing project: providing services to taxonomists for standard genome sequencing and annotation.</title>
        <authorList>
            <consortium name="The Broad Institute Genomics Platform"/>
            <consortium name="The Broad Institute Genome Sequencing Center for Infectious Disease"/>
            <person name="Wu L."/>
            <person name="Ma J."/>
        </authorList>
    </citation>
    <scope>NUCLEOTIDE SEQUENCE [LARGE SCALE GENOMIC DNA]</scope>
    <source>
        <strain evidence="4">JCM 30346</strain>
    </source>
</reference>
<proteinExistence type="predicted"/>
<feature type="transmembrane region" description="Helical" evidence="2">
    <location>
        <begin position="117"/>
        <end position="134"/>
    </location>
</feature>
<feature type="transmembrane region" description="Helical" evidence="2">
    <location>
        <begin position="93"/>
        <end position="111"/>
    </location>
</feature>
<organism evidence="3 4">
    <name type="scientific">Sphaerisporangium aureirubrum</name>
    <dbReference type="NCBI Taxonomy" id="1544736"/>
    <lineage>
        <taxon>Bacteria</taxon>
        <taxon>Bacillati</taxon>
        <taxon>Actinomycetota</taxon>
        <taxon>Actinomycetes</taxon>
        <taxon>Streptosporangiales</taxon>
        <taxon>Streptosporangiaceae</taxon>
        <taxon>Sphaerisporangium</taxon>
    </lineage>
</organism>
<keyword evidence="2" id="KW-0812">Transmembrane</keyword>
<evidence type="ECO:0000313" key="3">
    <source>
        <dbReference type="EMBL" id="MFC6083210.1"/>
    </source>
</evidence>
<dbReference type="EMBL" id="JBHSRF010000025">
    <property type="protein sequence ID" value="MFC6083210.1"/>
    <property type="molecule type" value="Genomic_DNA"/>
</dbReference>
<feature type="transmembrane region" description="Helical" evidence="2">
    <location>
        <begin position="66"/>
        <end position="86"/>
    </location>
</feature>
<keyword evidence="2" id="KW-1133">Transmembrane helix</keyword>
<feature type="region of interest" description="Disordered" evidence="1">
    <location>
        <begin position="265"/>
        <end position="285"/>
    </location>
</feature>
<gene>
    <name evidence="3" type="ORF">ACFP1K_18700</name>
</gene>
<feature type="region of interest" description="Disordered" evidence="1">
    <location>
        <begin position="312"/>
        <end position="346"/>
    </location>
</feature>
<feature type="transmembrane region" description="Helical" evidence="2">
    <location>
        <begin position="146"/>
        <end position="170"/>
    </location>
</feature>